<dbReference type="AlphaFoldDB" id="K9WP71"/>
<dbReference type="HOGENOM" id="CLU_1625365_0_0_3"/>
<protein>
    <submittedName>
        <fullName evidence="2">Uncharacterized protein</fullName>
    </submittedName>
</protein>
<organism evidence="2 3">
    <name type="scientific">Allocoleopsis franciscana PCC 7113</name>
    <dbReference type="NCBI Taxonomy" id="1173027"/>
    <lineage>
        <taxon>Bacteria</taxon>
        <taxon>Bacillati</taxon>
        <taxon>Cyanobacteriota</taxon>
        <taxon>Cyanophyceae</taxon>
        <taxon>Coleofasciculales</taxon>
        <taxon>Coleofasciculaceae</taxon>
        <taxon>Allocoleopsis</taxon>
        <taxon>Allocoleopsis franciscana</taxon>
    </lineage>
</organism>
<gene>
    <name evidence="2" type="ORF">Mic7113_5961</name>
</gene>
<keyword evidence="3" id="KW-1185">Reference proteome</keyword>
<feature type="signal peptide" evidence="1">
    <location>
        <begin position="1"/>
        <end position="32"/>
    </location>
</feature>
<dbReference type="Proteomes" id="UP000010471">
    <property type="component" value="Chromosome"/>
</dbReference>
<keyword evidence="1" id="KW-0732">Signal</keyword>
<name>K9WP71_9CYAN</name>
<accession>K9WP71</accession>
<dbReference type="STRING" id="1173027.Mic7113_5961"/>
<proteinExistence type="predicted"/>
<dbReference type="eggNOG" id="COG1413">
    <property type="taxonomic scope" value="Bacteria"/>
</dbReference>
<dbReference type="RefSeq" id="WP_015185693.1">
    <property type="nucleotide sequence ID" value="NC_019738.1"/>
</dbReference>
<evidence type="ECO:0000313" key="2">
    <source>
        <dbReference type="EMBL" id="AFZ21564.1"/>
    </source>
</evidence>
<reference evidence="2 3" key="1">
    <citation type="submission" date="2012-06" db="EMBL/GenBank/DDBJ databases">
        <title>Finished chromosome of genome of Microcoleus sp. PCC 7113.</title>
        <authorList>
            <consortium name="US DOE Joint Genome Institute"/>
            <person name="Gugger M."/>
            <person name="Coursin T."/>
            <person name="Rippka R."/>
            <person name="Tandeau De Marsac N."/>
            <person name="Huntemann M."/>
            <person name="Wei C.-L."/>
            <person name="Han J."/>
            <person name="Detter J.C."/>
            <person name="Han C."/>
            <person name="Tapia R."/>
            <person name="Chen A."/>
            <person name="Kyrpides N."/>
            <person name="Mavromatis K."/>
            <person name="Markowitz V."/>
            <person name="Szeto E."/>
            <person name="Ivanova N."/>
            <person name="Pagani I."/>
            <person name="Pati A."/>
            <person name="Goodwin L."/>
            <person name="Nordberg H.P."/>
            <person name="Cantor M.N."/>
            <person name="Hua S.X."/>
            <person name="Woyke T."/>
            <person name="Kerfeld C.A."/>
        </authorList>
    </citation>
    <scope>NUCLEOTIDE SEQUENCE [LARGE SCALE GENOMIC DNA]</scope>
    <source>
        <strain evidence="2 3">PCC 7113</strain>
    </source>
</reference>
<evidence type="ECO:0000256" key="1">
    <source>
        <dbReference type="SAM" id="SignalP"/>
    </source>
</evidence>
<feature type="chain" id="PRO_5003937622" evidence="1">
    <location>
        <begin position="33"/>
        <end position="164"/>
    </location>
</feature>
<dbReference type="KEGG" id="mic:Mic7113_5961"/>
<dbReference type="EMBL" id="CP003630">
    <property type="protein sequence ID" value="AFZ21564.1"/>
    <property type="molecule type" value="Genomic_DNA"/>
</dbReference>
<evidence type="ECO:0000313" key="3">
    <source>
        <dbReference type="Proteomes" id="UP000010471"/>
    </source>
</evidence>
<sequence>MSFKFIKTSKHLLLSGLLVSAGLWAMPGFAQAQVKDNQLNALVEALRQAAPPNRPNDGMYSAWQVLPGIIPDWTKRCIGKQITPAQFEADADAARRTVSCIAGREFNKQMKATGNEAAAVRSAACWWMTGTYTGCKSGFQAQYVQKVVSVYQQQTAGASSGGTR</sequence>